<dbReference type="Pfam" id="PF00534">
    <property type="entry name" value="Glycos_transf_1"/>
    <property type="match status" value="1"/>
</dbReference>
<protein>
    <submittedName>
        <fullName evidence="4 5">Glycosyltransferase</fullName>
    </submittedName>
</protein>
<dbReference type="Pfam" id="PF13439">
    <property type="entry name" value="Glyco_transf_4"/>
    <property type="match status" value="1"/>
</dbReference>
<reference evidence="7 8" key="1">
    <citation type="submission" date="2018-08" db="EMBL/GenBank/DDBJ databases">
        <title>A genome reference for cultivated species of the human gut microbiota.</title>
        <authorList>
            <person name="Zou Y."/>
            <person name="Xue W."/>
            <person name="Luo G."/>
        </authorList>
    </citation>
    <scope>NUCLEOTIDE SEQUENCE [LARGE SCALE GENOMIC DNA]</scope>
    <source>
        <strain evidence="6 7">AF46-2NS</strain>
        <strain evidence="5 8">AM22-1</strain>
    </source>
</reference>
<dbReference type="GO" id="GO:0016757">
    <property type="term" value="F:glycosyltransferase activity"/>
    <property type="evidence" value="ECO:0007669"/>
    <property type="project" value="InterPro"/>
</dbReference>
<sequence>MKITYFYRNHKAGYSIKKVSDLYVNQMEDKEVFEMPSQYASIKSILRNMWYTFKHRNKRGINHITGDIHYCIIPLMFCKTVLTIHDACVYDNSKGLKKLIMKLFWFKIPLLLATRVVCISENTKKSIARFTNRKDVQVIYNAIDPNFNYSPIEFKKHCPNILLIGTSWNKNVERTMIALKNINCKVTIIGKLTMPQMKAIQECNISLTNLADLTDAEIIQEYNKADIISFCSEYEGFGMPIIEANATGRAVITSNLPPMTEIGGKAAYYVNPFNVDNIRQNIIKIINDDKTRNEHIVLGLENTKRFSLSNIVAQYKELYNSIV</sequence>
<keyword evidence="1 5" id="KW-0808">Transferase</keyword>
<dbReference type="Proteomes" id="UP000286501">
    <property type="component" value="Unassembled WGS sequence"/>
</dbReference>
<reference evidence="4" key="2">
    <citation type="submission" date="2022-11" db="EMBL/GenBank/DDBJ databases">
        <title>Genomic repertoires linked with pathogenic potency of arthritogenic Prevotella copri isolated from the gut of rheumatoid arthritis patients.</title>
        <authorList>
            <person name="Nii T."/>
            <person name="Maeda Y."/>
            <person name="Motooka D."/>
            <person name="Naito M."/>
            <person name="Matsumoto Y."/>
            <person name="Ogawa T."/>
            <person name="Oguro-Igashira E."/>
            <person name="Kishikawa T."/>
            <person name="Yamashita M."/>
            <person name="Koizumi S."/>
            <person name="Kurakawa T."/>
            <person name="Okumura R."/>
            <person name="Kayama H."/>
            <person name="Murakami M."/>
            <person name="Sakaguchi T."/>
            <person name="Das B."/>
            <person name="Nakamura S."/>
            <person name="Okada Y."/>
            <person name="Kumanogoh A."/>
            <person name="Takeda K."/>
        </authorList>
    </citation>
    <scope>NUCLEOTIDE SEQUENCE</scope>
    <source>
        <strain evidence="4">RA-N001-16</strain>
    </source>
</reference>
<dbReference type="Gene3D" id="3.40.50.2000">
    <property type="entry name" value="Glycogen Phosphorylase B"/>
    <property type="match status" value="2"/>
</dbReference>
<evidence type="ECO:0000256" key="1">
    <source>
        <dbReference type="ARBA" id="ARBA00022679"/>
    </source>
</evidence>
<dbReference type="InterPro" id="IPR028098">
    <property type="entry name" value="Glyco_trans_4-like_N"/>
</dbReference>
<feature type="domain" description="Glycosyl transferase family 1" evidence="2">
    <location>
        <begin position="169"/>
        <end position="294"/>
    </location>
</feature>
<dbReference type="PANTHER" id="PTHR46401">
    <property type="entry name" value="GLYCOSYLTRANSFERASE WBBK-RELATED"/>
    <property type="match status" value="1"/>
</dbReference>
<gene>
    <name evidence="6" type="ORF">DW079_14140</name>
    <name evidence="5" type="ORF">DW250_05655</name>
    <name evidence="4" type="ORF">ONS98_13570</name>
</gene>
<evidence type="ECO:0000259" key="3">
    <source>
        <dbReference type="Pfam" id="PF13439"/>
    </source>
</evidence>
<proteinExistence type="predicted"/>
<organism evidence="5 8">
    <name type="scientific">Segatella copri</name>
    <dbReference type="NCBI Taxonomy" id="165179"/>
    <lineage>
        <taxon>Bacteria</taxon>
        <taxon>Pseudomonadati</taxon>
        <taxon>Bacteroidota</taxon>
        <taxon>Bacteroidia</taxon>
        <taxon>Bacteroidales</taxon>
        <taxon>Prevotellaceae</taxon>
        <taxon>Segatella</taxon>
    </lineage>
</organism>
<dbReference type="RefSeq" id="WP_118200605.1">
    <property type="nucleotide sequence ID" value="NZ_JAPDUL010000002.1"/>
</dbReference>
<dbReference type="PANTHER" id="PTHR46401:SF2">
    <property type="entry name" value="GLYCOSYLTRANSFERASE WBBK-RELATED"/>
    <property type="match status" value="1"/>
</dbReference>
<dbReference type="InterPro" id="IPR001296">
    <property type="entry name" value="Glyco_trans_1"/>
</dbReference>
<dbReference type="Proteomes" id="UP001209476">
    <property type="component" value="Unassembled WGS sequence"/>
</dbReference>
<accession>A0A3R6L408</accession>
<comment type="caution">
    <text evidence="5">The sequence shown here is derived from an EMBL/GenBank/DDBJ whole genome shotgun (WGS) entry which is preliminary data.</text>
</comment>
<dbReference type="Proteomes" id="UP000286211">
    <property type="component" value="Unassembled WGS sequence"/>
</dbReference>
<evidence type="ECO:0000313" key="5">
    <source>
        <dbReference type="EMBL" id="RHG66879.1"/>
    </source>
</evidence>
<dbReference type="EMBL" id="QRNB01000128">
    <property type="protein sequence ID" value="RHK07117.1"/>
    <property type="molecule type" value="Genomic_DNA"/>
</dbReference>
<evidence type="ECO:0000313" key="6">
    <source>
        <dbReference type="EMBL" id="RHK07117.1"/>
    </source>
</evidence>
<feature type="domain" description="Glycosyltransferase subfamily 4-like N-terminal" evidence="3">
    <location>
        <begin position="77"/>
        <end position="146"/>
    </location>
</feature>
<name>A0A3R6L408_9BACT</name>
<dbReference type="AlphaFoldDB" id="A0A3R6L408"/>
<evidence type="ECO:0000313" key="4">
    <source>
        <dbReference type="EMBL" id="MCW4166213.1"/>
    </source>
</evidence>
<evidence type="ECO:0000259" key="2">
    <source>
        <dbReference type="Pfam" id="PF00534"/>
    </source>
</evidence>
<dbReference type="EMBL" id="JAPDUM010000002">
    <property type="protein sequence ID" value="MCW4166213.1"/>
    <property type="molecule type" value="Genomic_DNA"/>
</dbReference>
<dbReference type="CDD" id="cd03809">
    <property type="entry name" value="GT4_MtfB-like"/>
    <property type="match status" value="1"/>
</dbReference>
<dbReference type="EMBL" id="QRIN01000017">
    <property type="protein sequence ID" value="RHG66879.1"/>
    <property type="molecule type" value="Genomic_DNA"/>
</dbReference>
<dbReference type="SUPFAM" id="SSF53756">
    <property type="entry name" value="UDP-Glycosyltransferase/glycogen phosphorylase"/>
    <property type="match status" value="1"/>
</dbReference>
<evidence type="ECO:0000313" key="7">
    <source>
        <dbReference type="Proteomes" id="UP000286211"/>
    </source>
</evidence>
<evidence type="ECO:0000313" key="8">
    <source>
        <dbReference type="Proteomes" id="UP000286501"/>
    </source>
</evidence>